<evidence type="ECO:0000259" key="8">
    <source>
        <dbReference type="PROSITE" id="PS50109"/>
    </source>
</evidence>
<keyword evidence="10" id="KW-1185">Reference proteome</keyword>
<dbReference type="PRINTS" id="PR00344">
    <property type="entry name" value="BCTRLSENSOR"/>
</dbReference>
<proteinExistence type="predicted"/>
<evidence type="ECO:0000256" key="6">
    <source>
        <dbReference type="ARBA" id="ARBA00023012"/>
    </source>
</evidence>
<dbReference type="InterPro" id="IPR003594">
    <property type="entry name" value="HATPase_dom"/>
</dbReference>
<feature type="transmembrane region" description="Helical" evidence="7">
    <location>
        <begin position="181"/>
        <end position="198"/>
    </location>
</feature>
<comment type="caution">
    <text evidence="9">The sequence shown here is derived from an EMBL/GenBank/DDBJ whole genome shotgun (WGS) entry which is preliminary data.</text>
</comment>
<feature type="transmembrane region" description="Helical" evidence="7">
    <location>
        <begin position="151"/>
        <end position="169"/>
    </location>
</feature>
<dbReference type="PANTHER" id="PTHR43711:SF1">
    <property type="entry name" value="HISTIDINE KINASE 1"/>
    <property type="match status" value="1"/>
</dbReference>
<evidence type="ECO:0000256" key="5">
    <source>
        <dbReference type="ARBA" id="ARBA00022777"/>
    </source>
</evidence>
<dbReference type="PROSITE" id="PS50109">
    <property type="entry name" value="HIS_KIN"/>
    <property type="match status" value="1"/>
</dbReference>
<evidence type="ECO:0000256" key="2">
    <source>
        <dbReference type="ARBA" id="ARBA00012438"/>
    </source>
</evidence>
<feature type="transmembrane region" description="Helical" evidence="7">
    <location>
        <begin position="122"/>
        <end position="139"/>
    </location>
</feature>
<evidence type="ECO:0000256" key="1">
    <source>
        <dbReference type="ARBA" id="ARBA00000085"/>
    </source>
</evidence>
<protein>
    <recommendedName>
        <fullName evidence="2">histidine kinase</fullName>
        <ecNumber evidence="2">2.7.13.3</ecNumber>
    </recommendedName>
</protein>
<dbReference type="InterPro" id="IPR036890">
    <property type="entry name" value="HATPase_C_sf"/>
</dbReference>
<feature type="transmembrane region" description="Helical" evidence="7">
    <location>
        <begin position="32"/>
        <end position="49"/>
    </location>
</feature>
<dbReference type="InterPro" id="IPR005467">
    <property type="entry name" value="His_kinase_dom"/>
</dbReference>
<dbReference type="InterPro" id="IPR003661">
    <property type="entry name" value="HisK_dim/P_dom"/>
</dbReference>
<dbReference type="EC" id="2.7.13.3" evidence="2"/>
<keyword evidence="7" id="KW-1133">Transmembrane helix</keyword>
<feature type="domain" description="Histidine kinase" evidence="8">
    <location>
        <begin position="242"/>
        <end position="452"/>
    </location>
</feature>
<dbReference type="EMBL" id="JAEQNE010000008">
    <property type="protein sequence ID" value="MBL0394546.1"/>
    <property type="molecule type" value="Genomic_DNA"/>
</dbReference>
<dbReference type="Gene3D" id="1.10.287.130">
    <property type="match status" value="1"/>
</dbReference>
<accession>A0A937CVL6</accession>
<evidence type="ECO:0000256" key="3">
    <source>
        <dbReference type="ARBA" id="ARBA00022553"/>
    </source>
</evidence>
<organism evidence="9 10">
    <name type="scientific">Ramlibacter monticola</name>
    <dbReference type="NCBI Taxonomy" id="1926872"/>
    <lineage>
        <taxon>Bacteria</taxon>
        <taxon>Pseudomonadati</taxon>
        <taxon>Pseudomonadota</taxon>
        <taxon>Betaproteobacteria</taxon>
        <taxon>Burkholderiales</taxon>
        <taxon>Comamonadaceae</taxon>
        <taxon>Ramlibacter</taxon>
    </lineage>
</organism>
<feature type="transmembrane region" description="Helical" evidence="7">
    <location>
        <begin position="99"/>
        <end position="116"/>
    </location>
</feature>
<feature type="transmembrane region" description="Helical" evidence="7">
    <location>
        <begin position="55"/>
        <end position="75"/>
    </location>
</feature>
<dbReference type="SMART" id="SM00387">
    <property type="entry name" value="HATPase_c"/>
    <property type="match status" value="1"/>
</dbReference>
<keyword evidence="5 9" id="KW-0418">Kinase</keyword>
<dbReference type="RefSeq" id="WP_201677210.1">
    <property type="nucleotide sequence ID" value="NZ_JAEQNE010000008.1"/>
</dbReference>
<dbReference type="InterPro" id="IPR050736">
    <property type="entry name" value="Sensor_HK_Regulatory"/>
</dbReference>
<dbReference type="Pfam" id="PF00512">
    <property type="entry name" value="HisKA"/>
    <property type="match status" value="1"/>
</dbReference>
<evidence type="ECO:0000256" key="7">
    <source>
        <dbReference type="SAM" id="Phobius"/>
    </source>
</evidence>
<gene>
    <name evidence="9" type="ORF">JJ685_25630</name>
</gene>
<dbReference type="Proteomes" id="UP000599109">
    <property type="component" value="Unassembled WGS sequence"/>
</dbReference>
<dbReference type="SUPFAM" id="SSF47384">
    <property type="entry name" value="Homodimeric domain of signal transducing histidine kinase"/>
    <property type="match status" value="1"/>
</dbReference>
<keyword evidence="7" id="KW-0812">Transmembrane</keyword>
<dbReference type="GO" id="GO:0000155">
    <property type="term" value="F:phosphorelay sensor kinase activity"/>
    <property type="evidence" value="ECO:0007669"/>
    <property type="project" value="InterPro"/>
</dbReference>
<keyword evidence="3" id="KW-0597">Phosphoprotein</keyword>
<evidence type="ECO:0000256" key="4">
    <source>
        <dbReference type="ARBA" id="ARBA00022679"/>
    </source>
</evidence>
<dbReference type="Gene3D" id="3.30.565.10">
    <property type="entry name" value="Histidine kinase-like ATPase, C-terminal domain"/>
    <property type="match status" value="1"/>
</dbReference>
<keyword evidence="4" id="KW-0808">Transferase</keyword>
<dbReference type="SUPFAM" id="SSF55874">
    <property type="entry name" value="ATPase domain of HSP90 chaperone/DNA topoisomerase II/histidine kinase"/>
    <property type="match status" value="1"/>
</dbReference>
<dbReference type="InterPro" id="IPR004358">
    <property type="entry name" value="Sig_transdc_His_kin-like_C"/>
</dbReference>
<dbReference type="InterPro" id="IPR036097">
    <property type="entry name" value="HisK_dim/P_sf"/>
</dbReference>
<dbReference type="PANTHER" id="PTHR43711">
    <property type="entry name" value="TWO-COMPONENT HISTIDINE KINASE"/>
    <property type="match status" value="1"/>
</dbReference>
<name>A0A937CVL6_9BURK</name>
<dbReference type="CDD" id="cd00082">
    <property type="entry name" value="HisKA"/>
    <property type="match status" value="1"/>
</dbReference>
<evidence type="ECO:0000313" key="9">
    <source>
        <dbReference type="EMBL" id="MBL0394546.1"/>
    </source>
</evidence>
<dbReference type="AlphaFoldDB" id="A0A937CVL6"/>
<dbReference type="Pfam" id="PF02518">
    <property type="entry name" value="HATPase_c"/>
    <property type="match status" value="1"/>
</dbReference>
<keyword evidence="6" id="KW-0902">Two-component regulatory system</keyword>
<comment type="catalytic activity">
    <reaction evidence="1">
        <text>ATP + protein L-histidine = ADP + protein N-phospho-L-histidine.</text>
        <dbReference type="EC" id="2.7.13.3"/>
    </reaction>
</comment>
<reference evidence="9 10" key="1">
    <citation type="journal article" date="2017" name="Int. J. Syst. Evol. Microbiol.">
        <title>Ramlibacter monticola sp. nov., isolated from forest soil.</title>
        <authorList>
            <person name="Chaudhary D.K."/>
            <person name="Kim J."/>
        </authorList>
    </citation>
    <scope>NUCLEOTIDE SEQUENCE [LARGE SCALE GENOMIC DNA]</scope>
    <source>
        <strain evidence="9 10">KACC 19175</strain>
    </source>
</reference>
<sequence>MKAESLPAPATSAERDWVEGELVRSLMRTQRSTQWLALTLVAIVVGILWDDNYPVLVLSWIALWAAVAFWRLWVIQQYQNEVRTRSTEDQIAFFRRHRLVWPMSALVWGLMTQLYFDRAPLGDQYICWLVLAGLAMFSVNSLSARVRVMRAYLDLLAGTALALMAWRMVVELRLQGPTYHWWVALLLLIFWQVLRHSGQRLHATLRRNFELQYRNMQLIESLTRQTQAALDAVEIKNRFLASAAHDIRQPVHALGLYADWLGSEPELVHELAPKIVDATKAVNQLFDSLFDVARLDSGKVKLNIEAVDVAKLLRNLELQYRPLCEAKGLRFRLHVCPGTVRSDPILLQRIVGNLISNAVKYTPRGGVLVASRSTRAGLRIEIWDTGLGIAPAHQREIFREFYKVPGHAGTEDGFGLGLYIVARLTHILGHPLTFTSRVGSGTVFRLSLQPTDPPAASERAVAVVAQMFPSRDGGG</sequence>
<keyword evidence="7" id="KW-0472">Membrane</keyword>
<dbReference type="SMART" id="SM00388">
    <property type="entry name" value="HisKA"/>
    <property type="match status" value="1"/>
</dbReference>
<evidence type="ECO:0000313" key="10">
    <source>
        <dbReference type="Proteomes" id="UP000599109"/>
    </source>
</evidence>